<dbReference type="InterPro" id="IPR011704">
    <property type="entry name" value="ATPase_dyneun-rel_AAA"/>
</dbReference>
<sequence>MDVNQTQTKPGKRYIGIWDNHDQSGDPSETGGIIIDTYGGLMFILRVLNDSGKFDDKRINVYPQEVKNLGYRDDRRRSSENRKRKLAEFLSKLIFIFDVEAGKSLKNGQDNFFAQNIQRLPRNNDFEIDDQFVTIPVFHETDNLDQQKFEDALVDGGSVAFPVPSLISATSEGFGAFAVFQSKQQHGQGEFGTLYDGVSVKDADDDHIIFQESANQRQIHVRNIDSAKWSEGQYSGDEAQSLMFVPERYLKSKLLNEYAKQTGNLGGVAKKTAPKPIVKEVKKAATKSQKVVNKAPKAVAKHEQAAKENVAVAKKMTTRQATRNVVSEAPKQNQELDLIRRFRETVNSKEYGLTLYDNDLINFHNSVKTNLLTILTGLSGTGKSKIVTAYAEALGILRRHNGQSNQFNMISIRPSWNDDADLLGYADTLNNNYRPADSGLLETLIDANHNPDKLYLVVFDEMNLARVEHYFSQFLSVLERRPEDRLITLYSKNIEPRLYNSDKYPSHILVPENVRFVGTMNVDESTFQMSDKLIDRSNTISLRMVPFKDRKAMAQRPSLKKEDFPEISDHAYKDMADSSRSLTSTELDFFWRLNTSINDSLPDVGISWRTLDSIEDFLANAPTTADYTAEVAFDYQVAQRILPKIRGTREMLEELIHFDRQGELAGELVDILNQSSKLSAFPLSRNVLKRKAKELQVNGFAR</sequence>
<dbReference type="Proteomes" id="UP000052013">
    <property type="component" value="Unassembled WGS sequence"/>
</dbReference>
<gene>
    <name evidence="3" type="ORF">FC85_GL003016</name>
</gene>
<dbReference type="InterPro" id="IPR027417">
    <property type="entry name" value="P-loop_NTPase"/>
</dbReference>
<dbReference type="RefSeq" id="WP_057864566.1">
    <property type="nucleotide sequence ID" value="NZ_AZEY01000053.1"/>
</dbReference>
<dbReference type="Gene3D" id="3.40.50.300">
    <property type="entry name" value="P-loop containing nucleotide triphosphate hydrolases"/>
    <property type="match status" value="1"/>
</dbReference>
<dbReference type="Pfam" id="PF07728">
    <property type="entry name" value="AAA_5"/>
    <property type="match status" value="1"/>
</dbReference>
<dbReference type="SUPFAM" id="SSF52540">
    <property type="entry name" value="P-loop containing nucleoside triphosphate hydrolases"/>
    <property type="match status" value="1"/>
</dbReference>
<evidence type="ECO:0000256" key="1">
    <source>
        <dbReference type="SAM" id="MobiDB-lite"/>
    </source>
</evidence>
<evidence type="ECO:0000313" key="3">
    <source>
        <dbReference type="EMBL" id="KRL65961.1"/>
    </source>
</evidence>
<feature type="domain" description="ATPase dynein-related AAA" evidence="2">
    <location>
        <begin position="374"/>
        <end position="536"/>
    </location>
</feature>
<protein>
    <recommendedName>
        <fullName evidence="2">ATPase dynein-related AAA domain-containing protein</fullName>
    </recommendedName>
</protein>
<dbReference type="STRING" id="1423739.FC85_GL003016"/>
<dbReference type="GO" id="GO:0005524">
    <property type="term" value="F:ATP binding"/>
    <property type="evidence" value="ECO:0007669"/>
    <property type="project" value="InterPro"/>
</dbReference>
<proteinExistence type="predicted"/>
<accession>A0A0R1SBP2</accession>
<dbReference type="EMBL" id="AZEY01000053">
    <property type="protein sequence ID" value="KRL65961.1"/>
    <property type="molecule type" value="Genomic_DNA"/>
</dbReference>
<evidence type="ECO:0000313" key="4">
    <source>
        <dbReference type="Proteomes" id="UP000052013"/>
    </source>
</evidence>
<comment type="caution">
    <text evidence="3">The sequence shown here is derived from an EMBL/GenBank/DDBJ whole genome shotgun (WGS) entry which is preliminary data.</text>
</comment>
<reference evidence="3 4" key="1">
    <citation type="journal article" date="2015" name="Genome Announc.">
        <title>Expanding the biotechnology potential of lactobacilli through comparative genomics of 213 strains and associated genera.</title>
        <authorList>
            <person name="Sun Z."/>
            <person name="Harris H.M."/>
            <person name="McCann A."/>
            <person name="Guo C."/>
            <person name="Argimon S."/>
            <person name="Zhang W."/>
            <person name="Yang X."/>
            <person name="Jeffery I.B."/>
            <person name="Cooney J.C."/>
            <person name="Kagawa T.F."/>
            <person name="Liu W."/>
            <person name="Song Y."/>
            <person name="Salvetti E."/>
            <person name="Wrobel A."/>
            <person name="Rasinkangas P."/>
            <person name="Parkhill J."/>
            <person name="Rea M.C."/>
            <person name="O'Sullivan O."/>
            <person name="Ritari J."/>
            <person name="Douillard F.P."/>
            <person name="Paul Ross R."/>
            <person name="Yang R."/>
            <person name="Briner A.E."/>
            <person name="Felis G.E."/>
            <person name="de Vos W.M."/>
            <person name="Barrangou R."/>
            <person name="Klaenhammer T.R."/>
            <person name="Caufield P.W."/>
            <person name="Cui Y."/>
            <person name="Zhang H."/>
            <person name="O'Toole P.W."/>
        </authorList>
    </citation>
    <scope>NUCLEOTIDE SEQUENCE [LARGE SCALE GENOMIC DNA]</scope>
    <source>
        <strain evidence="3 4">DSM 14421</strain>
    </source>
</reference>
<feature type="region of interest" description="Disordered" evidence="1">
    <location>
        <begin position="1"/>
        <end position="23"/>
    </location>
</feature>
<evidence type="ECO:0000259" key="2">
    <source>
        <dbReference type="Pfam" id="PF07728"/>
    </source>
</evidence>
<dbReference type="AlphaFoldDB" id="A0A0R1SBP2"/>
<dbReference type="GO" id="GO:0016887">
    <property type="term" value="F:ATP hydrolysis activity"/>
    <property type="evidence" value="ECO:0007669"/>
    <property type="project" value="InterPro"/>
</dbReference>
<organism evidence="3 4">
    <name type="scientific">Lentilactobacillus diolivorans DSM 14421</name>
    <dbReference type="NCBI Taxonomy" id="1423739"/>
    <lineage>
        <taxon>Bacteria</taxon>
        <taxon>Bacillati</taxon>
        <taxon>Bacillota</taxon>
        <taxon>Bacilli</taxon>
        <taxon>Lactobacillales</taxon>
        <taxon>Lactobacillaceae</taxon>
        <taxon>Lentilactobacillus</taxon>
    </lineage>
</organism>
<dbReference type="PATRIC" id="fig|1423739.3.peg.3141"/>
<name>A0A0R1SBP2_9LACO</name>